<dbReference type="EMBL" id="JBHLYQ010000166">
    <property type="protein sequence ID" value="MFC0082841.1"/>
    <property type="molecule type" value="Genomic_DNA"/>
</dbReference>
<dbReference type="Proteomes" id="UP001589788">
    <property type="component" value="Unassembled WGS sequence"/>
</dbReference>
<dbReference type="InterPro" id="IPR045851">
    <property type="entry name" value="AMP-bd_C_sf"/>
</dbReference>
<feature type="non-terminal residue" evidence="6">
    <location>
        <position position="1"/>
    </location>
</feature>
<evidence type="ECO:0000313" key="7">
    <source>
        <dbReference type="Proteomes" id="UP001589788"/>
    </source>
</evidence>
<dbReference type="InterPro" id="IPR025110">
    <property type="entry name" value="AMP-bd_C"/>
</dbReference>
<feature type="domain" description="AMP-dependent synthetase/ligase" evidence="4">
    <location>
        <begin position="27"/>
        <end position="250"/>
    </location>
</feature>
<evidence type="ECO:0000259" key="5">
    <source>
        <dbReference type="Pfam" id="PF13193"/>
    </source>
</evidence>
<dbReference type="Pfam" id="PF00501">
    <property type="entry name" value="AMP-binding"/>
    <property type="match status" value="1"/>
</dbReference>
<dbReference type="PANTHER" id="PTHR43201">
    <property type="entry name" value="ACYL-COA SYNTHETASE"/>
    <property type="match status" value="1"/>
</dbReference>
<evidence type="ECO:0000256" key="2">
    <source>
        <dbReference type="ARBA" id="ARBA00022598"/>
    </source>
</evidence>
<dbReference type="PANTHER" id="PTHR43201:SF5">
    <property type="entry name" value="MEDIUM-CHAIN ACYL-COA LIGASE ACSF2, MITOCHONDRIAL"/>
    <property type="match status" value="1"/>
</dbReference>
<accession>A0ABV6C7L9</accession>
<evidence type="ECO:0000256" key="3">
    <source>
        <dbReference type="SAM" id="SignalP"/>
    </source>
</evidence>
<reference evidence="6 7" key="1">
    <citation type="submission" date="2024-09" db="EMBL/GenBank/DDBJ databases">
        <authorList>
            <person name="Sun Q."/>
            <person name="Mori K."/>
        </authorList>
    </citation>
    <scope>NUCLEOTIDE SEQUENCE [LARGE SCALE GENOMIC DNA]</scope>
    <source>
        <strain evidence="6 7">JCM 15389</strain>
    </source>
</reference>
<name>A0ABV6C7L9_9ACTN</name>
<evidence type="ECO:0000259" key="4">
    <source>
        <dbReference type="Pfam" id="PF00501"/>
    </source>
</evidence>
<evidence type="ECO:0000313" key="6">
    <source>
        <dbReference type="EMBL" id="MFC0082841.1"/>
    </source>
</evidence>
<keyword evidence="2" id="KW-0436">Ligase</keyword>
<feature type="domain" description="AMP-binding enzyme C-terminal" evidence="5">
    <location>
        <begin position="301"/>
        <end position="376"/>
    </location>
</feature>
<dbReference type="InterPro" id="IPR042099">
    <property type="entry name" value="ANL_N_sf"/>
</dbReference>
<dbReference type="SUPFAM" id="SSF56801">
    <property type="entry name" value="Acetyl-CoA synthetase-like"/>
    <property type="match status" value="1"/>
</dbReference>
<dbReference type="InterPro" id="IPR000873">
    <property type="entry name" value="AMP-dep_synth/lig_dom"/>
</dbReference>
<feature type="chain" id="PRO_5045297060" evidence="3">
    <location>
        <begin position="21"/>
        <end position="388"/>
    </location>
</feature>
<organism evidence="6 7">
    <name type="scientific">Aciditerrimonas ferrireducens</name>
    <dbReference type="NCBI Taxonomy" id="667306"/>
    <lineage>
        <taxon>Bacteria</taxon>
        <taxon>Bacillati</taxon>
        <taxon>Actinomycetota</taxon>
        <taxon>Acidimicrobiia</taxon>
        <taxon>Acidimicrobiales</taxon>
        <taxon>Acidimicrobiaceae</taxon>
        <taxon>Aciditerrimonas</taxon>
    </lineage>
</organism>
<gene>
    <name evidence="6" type="ORF">ACFFRE_11940</name>
</gene>
<keyword evidence="7" id="KW-1185">Reference proteome</keyword>
<dbReference type="Gene3D" id="3.40.50.12780">
    <property type="entry name" value="N-terminal domain of ligase-like"/>
    <property type="match status" value="1"/>
</dbReference>
<dbReference type="Gene3D" id="3.30.300.30">
    <property type="match status" value="1"/>
</dbReference>
<keyword evidence="3" id="KW-0732">Signal</keyword>
<comment type="caution">
    <text evidence="6">The sequence shown here is derived from an EMBL/GenBank/DDBJ whole genome shotgun (WGS) entry which is preliminary data.</text>
</comment>
<proteinExistence type="inferred from homology"/>
<sequence>RRLARAAVAALAPDAVPAGAAAVGTAPLVVADRARSDPALVLMTSGTASLPKPAVLAHGNLLANLDQLQAVPGVRPGPQDVLVVPVPLCHVLGLNVGLGLGVASGRRLVLAERPDPEELAAWVLTQRATMVVAVPTVFVDWLAEGPGRADRLAALRCLRLAVAGGAALPPGLAEIAHHELGLSLHQGYGLTEASPAVATTVGCEVLRPGSSGRPLPGVALKVVEADGTPVEEGDPGEIWVRGPNVFAGYLDDPRATAAVLGPDGWLRTGDLGVLDEEGELWVVDRRKDLVVVSGFNVAPAEVEAVLAGAPGVAAVAVVGVPDPRTGEAVAAAVVPVDPTQPPDPEALRAYCASHLARYKCPTVVRVVPDLPRSASGELQRHVVAASCA</sequence>
<feature type="signal peptide" evidence="3">
    <location>
        <begin position="1"/>
        <end position="20"/>
    </location>
</feature>
<protein>
    <submittedName>
        <fullName evidence="6">Class I adenylate-forming enzyme family protein</fullName>
    </submittedName>
</protein>
<dbReference type="Pfam" id="PF13193">
    <property type="entry name" value="AMP-binding_C"/>
    <property type="match status" value="1"/>
</dbReference>
<comment type="similarity">
    <text evidence="1">Belongs to the ATP-dependent AMP-binding enzyme family.</text>
</comment>
<dbReference type="CDD" id="cd04433">
    <property type="entry name" value="AFD_class_I"/>
    <property type="match status" value="1"/>
</dbReference>
<evidence type="ECO:0000256" key="1">
    <source>
        <dbReference type="ARBA" id="ARBA00006432"/>
    </source>
</evidence>
<dbReference type="RefSeq" id="WP_377790507.1">
    <property type="nucleotide sequence ID" value="NZ_JBHLYQ010000166.1"/>
</dbReference>